<dbReference type="RefSeq" id="WP_274114485.1">
    <property type="nucleotide sequence ID" value="NZ_JAPCKI010000023.1"/>
</dbReference>
<reference evidence="6" key="1">
    <citation type="submission" date="2022-10" db="EMBL/GenBank/DDBJ databases">
        <title>Description of microaerobic benzene degrading bacteria.</title>
        <authorList>
            <person name="Bedics A."/>
            <person name="Tancsics A."/>
            <person name="Banerjee S."/>
        </authorList>
    </citation>
    <scope>NUCLEOTIDE SEQUENCE</scope>
    <source>
        <strain evidence="6">D2M1</strain>
    </source>
</reference>
<evidence type="ECO:0000256" key="3">
    <source>
        <dbReference type="ARBA" id="ARBA00023125"/>
    </source>
</evidence>
<evidence type="ECO:0000313" key="6">
    <source>
        <dbReference type="EMBL" id="MDD2180480.1"/>
    </source>
</evidence>
<evidence type="ECO:0000259" key="5">
    <source>
        <dbReference type="PROSITE" id="PS50931"/>
    </source>
</evidence>
<dbReference type="InterPro" id="IPR005119">
    <property type="entry name" value="LysR_subst-bd"/>
</dbReference>
<dbReference type="PANTHER" id="PTHR30419:SF30">
    <property type="entry name" value="LYSR FAMILY TRANSCRIPTIONAL REGULATOR"/>
    <property type="match status" value="1"/>
</dbReference>
<dbReference type="InterPro" id="IPR036388">
    <property type="entry name" value="WH-like_DNA-bd_sf"/>
</dbReference>
<evidence type="ECO:0000256" key="4">
    <source>
        <dbReference type="ARBA" id="ARBA00023163"/>
    </source>
</evidence>
<protein>
    <submittedName>
        <fullName evidence="6">LysR family transcriptional regulator</fullName>
    </submittedName>
</protein>
<dbReference type="Gene3D" id="1.10.10.10">
    <property type="entry name" value="Winged helix-like DNA-binding domain superfamily/Winged helix DNA-binding domain"/>
    <property type="match status" value="1"/>
</dbReference>
<keyword evidence="4" id="KW-0804">Transcription</keyword>
<dbReference type="SUPFAM" id="SSF53850">
    <property type="entry name" value="Periplasmic binding protein-like II"/>
    <property type="match status" value="1"/>
</dbReference>
<dbReference type="InterPro" id="IPR050950">
    <property type="entry name" value="HTH-type_LysR_regulators"/>
</dbReference>
<dbReference type="Gene3D" id="3.40.190.290">
    <property type="match status" value="1"/>
</dbReference>
<dbReference type="SUPFAM" id="SSF46785">
    <property type="entry name" value="Winged helix' DNA-binding domain"/>
    <property type="match status" value="1"/>
</dbReference>
<accession>A0ABT5S3E2</accession>
<dbReference type="PROSITE" id="PS50931">
    <property type="entry name" value="HTH_LYSR"/>
    <property type="match status" value="1"/>
</dbReference>
<keyword evidence="7" id="KW-1185">Reference proteome</keyword>
<sequence>MALTRFTLRQFEAFSSVAEMRSFAAASEQMGLSSSAVSQLVAELESTIGFRVFDRNTRRVELSSAGRDFLGSVKSVLRHVHMAESAASDVRNRASGVVRIGAPLVLAGAILPAAIKAFCETRPKVVIRVRDTPVDDLLDRVASGDLDLAVGPDRSGIEHVETIPVFDSPWVLWCSPAHPLAQRKSLKWADLRNAHIVAAGRDHERSVAQMRLNAPEGSRVLPVDVVDNVSTALGIAAQGLAATLAPAYISVMAMPLGLVMRRVKDPEAIRQVCIYRSTVRAAPPAAEAFAEFLKEWLQQWQVDQVRRTRAPRATAR</sequence>
<evidence type="ECO:0000256" key="2">
    <source>
        <dbReference type="ARBA" id="ARBA00023015"/>
    </source>
</evidence>
<feature type="domain" description="HTH lysR-type" evidence="5">
    <location>
        <begin position="6"/>
        <end position="63"/>
    </location>
</feature>
<dbReference type="PANTHER" id="PTHR30419">
    <property type="entry name" value="HTH-TYPE TRANSCRIPTIONAL REGULATOR YBHD"/>
    <property type="match status" value="1"/>
</dbReference>
<dbReference type="Pfam" id="PF00126">
    <property type="entry name" value="HTH_1"/>
    <property type="match status" value="1"/>
</dbReference>
<comment type="caution">
    <text evidence="6">The sequence shown here is derived from an EMBL/GenBank/DDBJ whole genome shotgun (WGS) entry which is preliminary data.</text>
</comment>
<evidence type="ECO:0000313" key="7">
    <source>
        <dbReference type="Proteomes" id="UP001148932"/>
    </source>
</evidence>
<name>A0ABT5S3E2_9BURK</name>
<dbReference type="Proteomes" id="UP001148932">
    <property type="component" value="Unassembled WGS sequence"/>
</dbReference>
<organism evidence="6 7">
    <name type="scientific">Acidovorax benzenivorans</name>
    <dbReference type="NCBI Taxonomy" id="2987520"/>
    <lineage>
        <taxon>Bacteria</taxon>
        <taxon>Pseudomonadati</taxon>
        <taxon>Pseudomonadota</taxon>
        <taxon>Betaproteobacteria</taxon>
        <taxon>Burkholderiales</taxon>
        <taxon>Comamonadaceae</taxon>
        <taxon>Acidovorax</taxon>
    </lineage>
</organism>
<evidence type="ECO:0000256" key="1">
    <source>
        <dbReference type="ARBA" id="ARBA00009437"/>
    </source>
</evidence>
<dbReference type="InterPro" id="IPR000847">
    <property type="entry name" value="LysR_HTH_N"/>
</dbReference>
<keyword evidence="2" id="KW-0805">Transcription regulation</keyword>
<dbReference type="EMBL" id="JAPCKI010000023">
    <property type="protein sequence ID" value="MDD2180480.1"/>
    <property type="molecule type" value="Genomic_DNA"/>
</dbReference>
<dbReference type="Pfam" id="PF03466">
    <property type="entry name" value="LysR_substrate"/>
    <property type="match status" value="1"/>
</dbReference>
<dbReference type="InterPro" id="IPR036390">
    <property type="entry name" value="WH_DNA-bd_sf"/>
</dbReference>
<proteinExistence type="inferred from homology"/>
<comment type="similarity">
    <text evidence="1">Belongs to the LysR transcriptional regulatory family.</text>
</comment>
<keyword evidence="3" id="KW-0238">DNA-binding</keyword>
<gene>
    <name evidence="6" type="ORF">OIN59_23845</name>
</gene>